<keyword evidence="1" id="KW-1133">Transmembrane helix</keyword>
<keyword evidence="3" id="KW-1185">Reference proteome</keyword>
<proteinExistence type="predicted"/>
<evidence type="ECO:0000256" key="1">
    <source>
        <dbReference type="SAM" id="Phobius"/>
    </source>
</evidence>
<dbReference type="RefSeq" id="WP_183498788.1">
    <property type="nucleotide sequence ID" value="NZ_BAABCO010000001.1"/>
</dbReference>
<name>A0AA40SMQ8_9MICO</name>
<reference evidence="2 3" key="1">
    <citation type="submission" date="2020-08" db="EMBL/GenBank/DDBJ databases">
        <title>Sequencing the genomes of 1000 actinobacteria strains.</title>
        <authorList>
            <person name="Klenk H.-P."/>
        </authorList>
    </citation>
    <scope>NUCLEOTIDE SEQUENCE [LARGE SCALE GENOMIC DNA]</scope>
    <source>
        <strain evidence="2 3">DSM 19600</strain>
    </source>
</reference>
<feature type="transmembrane region" description="Helical" evidence="1">
    <location>
        <begin position="37"/>
        <end position="56"/>
    </location>
</feature>
<evidence type="ECO:0000313" key="2">
    <source>
        <dbReference type="EMBL" id="MBB4139090.1"/>
    </source>
</evidence>
<evidence type="ECO:0000313" key="3">
    <source>
        <dbReference type="Proteomes" id="UP000549113"/>
    </source>
</evidence>
<dbReference type="Proteomes" id="UP000549113">
    <property type="component" value="Unassembled WGS sequence"/>
</dbReference>
<dbReference type="EMBL" id="JACIFH010000001">
    <property type="protein sequence ID" value="MBB4139090.1"/>
    <property type="molecule type" value="Genomic_DNA"/>
</dbReference>
<sequence length="149" mass="16278">MRGGVRPLLIAAAIGLGTGALAGVLLTVIGFGLRLDVWVLVGLVTAVAVWFFRDVFDSGQEEPLDEPQEPAPAFWSLDLDRRTRTLEAQLRGAERGTGTSVTTLHRTIEKIAHATDGPLPPATARYLASEPRPLTRGQRRTIIRELMQR</sequence>
<keyword evidence="1" id="KW-0472">Membrane</keyword>
<dbReference type="AlphaFoldDB" id="A0AA40SMQ8"/>
<gene>
    <name evidence="2" type="ORF">BKA10_000884</name>
</gene>
<accession>A0AA40SMQ8</accession>
<protein>
    <submittedName>
        <fullName evidence="2">Uncharacterized protein</fullName>
    </submittedName>
</protein>
<organism evidence="2 3">
    <name type="scientific">Microbacterium invictum</name>
    <dbReference type="NCBI Taxonomy" id="515415"/>
    <lineage>
        <taxon>Bacteria</taxon>
        <taxon>Bacillati</taxon>
        <taxon>Actinomycetota</taxon>
        <taxon>Actinomycetes</taxon>
        <taxon>Micrococcales</taxon>
        <taxon>Microbacteriaceae</taxon>
        <taxon>Microbacterium</taxon>
    </lineage>
</organism>
<keyword evidence="1" id="KW-0812">Transmembrane</keyword>
<comment type="caution">
    <text evidence="2">The sequence shown here is derived from an EMBL/GenBank/DDBJ whole genome shotgun (WGS) entry which is preliminary data.</text>
</comment>
<feature type="transmembrane region" description="Helical" evidence="1">
    <location>
        <begin position="7"/>
        <end position="31"/>
    </location>
</feature>